<sequence>MSMSQCPGFHWRTMYRLSKVNLSRRAQNSKIFLGEGASYQKAGAGLDFDSKTILLPAKRALFSTKGKALLNISFAYLWWEAQLNLSLARPMNDKGALKMGRGFTAHSHAARRLNGCFIMPIDDAAYAKRTEIGNVFK</sequence>
<dbReference type="Proteomes" id="UP001054945">
    <property type="component" value="Unassembled WGS sequence"/>
</dbReference>
<comment type="caution">
    <text evidence="1">The sequence shown here is derived from an EMBL/GenBank/DDBJ whole genome shotgun (WGS) entry which is preliminary data.</text>
</comment>
<name>A0AAV4NAR2_CAEEX</name>
<organism evidence="1 2">
    <name type="scientific">Caerostris extrusa</name>
    <name type="common">Bark spider</name>
    <name type="synonym">Caerostris bankana</name>
    <dbReference type="NCBI Taxonomy" id="172846"/>
    <lineage>
        <taxon>Eukaryota</taxon>
        <taxon>Metazoa</taxon>
        <taxon>Ecdysozoa</taxon>
        <taxon>Arthropoda</taxon>
        <taxon>Chelicerata</taxon>
        <taxon>Arachnida</taxon>
        <taxon>Araneae</taxon>
        <taxon>Araneomorphae</taxon>
        <taxon>Entelegynae</taxon>
        <taxon>Araneoidea</taxon>
        <taxon>Araneidae</taxon>
        <taxon>Caerostris</taxon>
    </lineage>
</organism>
<gene>
    <name evidence="1" type="ORF">CEXT_731831</name>
</gene>
<keyword evidence="2" id="KW-1185">Reference proteome</keyword>
<dbReference type="EMBL" id="BPLR01020721">
    <property type="protein sequence ID" value="GIX81865.1"/>
    <property type="molecule type" value="Genomic_DNA"/>
</dbReference>
<dbReference type="AlphaFoldDB" id="A0AAV4NAR2"/>
<evidence type="ECO:0000313" key="2">
    <source>
        <dbReference type="Proteomes" id="UP001054945"/>
    </source>
</evidence>
<accession>A0AAV4NAR2</accession>
<reference evidence="1 2" key="1">
    <citation type="submission" date="2021-06" db="EMBL/GenBank/DDBJ databases">
        <title>Caerostris extrusa draft genome.</title>
        <authorList>
            <person name="Kono N."/>
            <person name="Arakawa K."/>
        </authorList>
    </citation>
    <scope>NUCLEOTIDE SEQUENCE [LARGE SCALE GENOMIC DNA]</scope>
</reference>
<protein>
    <submittedName>
        <fullName evidence="1">Uncharacterized protein</fullName>
    </submittedName>
</protein>
<proteinExistence type="predicted"/>
<evidence type="ECO:0000313" key="1">
    <source>
        <dbReference type="EMBL" id="GIX81865.1"/>
    </source>
</evidence>